<feature type="transmembrane region" description="Helical" evidence="14">
    <location>
        <begin position="6"/>
        <end position="23"/>
    </location>
</feature>
<name>A0ABM5N2L5_EMTOG</name>
<keyword evidence="16" id="KW-1185">Reference proteome</keyword>
<feature type="transmembrane region" description="Helical" evidence="14">
    <location>
        <begin position="311"/>
        <end position="337"/>
    </location>
</feature>
<evidence type="ECO:0000256" key="1">
    <source>
        <dbReference type="ARBA" id="ARBA00004651"/>
    </source>
</evidence>
<evidence type="ECO:0000256" key="13">
    <source>
        <dbReference type="RuleBase" id="RU362091"/>
    </source>
</evidence>
<dbReference type="PANTHER" id="PTHR48086:SF3">
    <property type="entry name" value="SODIUM_PROLINE SYMPORTER"/>
    <property type="match status" value="1"/>
</dbReference>
<dbReference type="InterPro" id="IPR038377">
    <property type="entry name" value="Na/Glc_symporter_sf"/>
</dbReference>
<evidence type="ECO:0000256" key="12">
    <source>
        <dbReference type="ARBA" id="ARBA00033708"/>
    </source>
</evidence>
<comment type="catalytic activity">
    <reaction evidence="12">
        <text>L-proline(in) + Na(+)(in) = L-proline(out) + Na(+)(out)</text>
        <dbReference type="Rhea" id="RHEA:28967"/>
        <dbReference type="ChEBI" id="CHEBI:29101"/>
        <dbReference type="ChEBI" id="CHEBI:60039"/>
    </reaction>
</comment>
<evidence type="ECO:0000256" key="2">
    <source>
        <dbReference type="ARBA" id="ARBA00006434"/>
    </source>
</evidence>
<keyword evidence="4" id="KW-1003">Cell membrane</keyword>
<keyword evidence="3" id="KW-0813">Transport</keyword>
<keyword evidence="9" id="KW-0406">Ion transport</keyword>
<keyword evidence="5 14" id="KW-0812">Transmembrane</keyword>
<evidence type="ECO:0000313" key="16">
    <source>
        <dbReference type="Proteomes" id="UP000002875"/>
    </source>
</evidence>
<evidence type="ECO:0000256" key="4">
    <source>
        <dbReference type="ARBA" id="ARBA00022475"/>
    </source>
</evidence>
<proteinExistence type="inferred from homology"/>
<evidence type="ECO:0000256" key="8">
    <source>
        <dbReference type="ARBA" id="ARBA00023053"/>
    </source>
</evidence>
<dbReference type="RefSeq" id="WP_015029395.1">
    <property type="nucleotide sequence ID" value="NC_018748.1"/>
</dbReference>
<dbReference type="Pfam" id="PF00474">
    <property type="entry name" value="SSF"/>
    <property type="match status" value="1"/>
</dbReference>
<keyword evidence="8" id="KW-0915">Sodium</keyword>
<feature type="transmembrane region" description="Helical" evidence="14">
    <location>
        <begin position="177"/>
        <end position="199"/>
    </location>
</feature>
<evidence type="ECO:0000256" key="14">
    <source>
        <dbReference type="SAM" id="Phobius"/>
    </source>
</evidence>
<feature type="transmembrane region" description="Helical" evidence="14">
    <location>
        <begin position="65"/>
        <end position="90"/>
    </location>
</feature>
<feature type="transmembrane region" description="Helical" evidence="14">
    <location>
        <begin position="438"/>
        <end position="458"/>
    </location>
</feature>
<feature type="transmembrane region" description="Helical" evidence="14">
    <location>
        <begin position="267"/>
        <end position="291"/>
    </location>
</feature>
<evidence type="ECO:0000256" key="11">
    <source>
        <dbReference type="ARBA" id="ARBA00023201"/>
    </source>
</evidence>
<dbReference type="Gene3D" id="1.20.1730.10">
    <property type="entry name" value="Sodium/glucose cotransporter"/>
    <property type="match status" value="1"/>
</dbReference>
<accession>A0ABM5N2L5</accession>
<sequence length="497" mass="54097">MAMWVSLLAYMGVIVFIVIRGALRTKNMADYAVGSLSFSPWAVGLSLAAGMTSAATFIINPGFVAYYGISGVLSMAIFMPIGALISLVVVSKGFRKIGANIKATTLAQWIGTRYESKGFALFFGFLSLLLITFIVLICVGMTQVLSNALGTEILPTLVCSVVFIFGYMMFGGANSMVYTNVIQAFIKVFVGVILLFSGYEHFTGGFDAFLQKLSNIDPSLASAYNPNSPLFRDFFEVVICQLIVGVAIVCQPHIITRSLFLKDEKDVNRYLLISCLVLLFFFSVVFVGLYARLDFPDLMQNGKKISVDKMMSAYVTTHFSPTMSILMVIGIFSAGIATLEGLIQSISATLTSDLIKPLVGDFLIKTEENPKGLFSEFILHKLVIILLAIIAIFISYNQLINPDLSVGIFAQNGVYGYFSAAFVPVLFGTFLKNVPKIVPLVSSTVALVTHFGIYYGRLTPYMQEGTRNPGISTAIAIVVSVLVGSVLYLVTKKTDTK</sequence>
<keyword evidence="6" id="KW-0769">Symport</keyword>
<comment type="subcellular location">
    <subcellularLocation>
        <location evidence="1">Cell membrane</location>
        <topology evidence="1">Multi-pass membrane protein</topology>
    </subcellularLocation>
</comment>
<feature type="transmembrane region" description="Helical" evidence="14">
    <location>
        <begin position="234"/>
        <end position="255"/>
    </location>
</feature>
<dbReference type="InterPro" id="IPR001734">
    <property type="entry name" value="Na/solute_symporter"/>
</dbReference>
<gene>
    <name evidence="15" type="ordered locus">Emtol_2562</name>
</gene>
<comment type="similarity">
    <text evidence="2 13">Belongs to the sodium:solute symporter (SSF) (TC 2.A.21) family.</text>
</comment>
<keyword evidence="7 14" id="KW-1133">Transmembrane helix</keyword>
<feature type="transmembrane region" description="Helical" evidence="14">
    <location>
        <begin position="414"/>
        <end position="431"/>
    </location>
</feature>
<evidence type="ECO:0000256" key="5">
    <source>
        <dbReference type="ARBA" id="ARBA00022692"/>
    </source>
</evidence>
<organism evidence="15 16">
    <name type="scientific">Emticicia oligotrophica (strain DSM 17448 / CIP 109782 / MTCC 6937 / GPTSA100-15)</name>
    <dbReference type="NCBI Taxonomy" id="929562"/>
    <lineage>
        <taxon>Bacteria</taxon>
        <taxon>Pseudomonadati</taxon>
        <taxon>Bacteroidota</taxon>
        <taxon>Cytophagia</taxon>
        <taxon>Cytophagales</taxon>
        <taxon>Leadbetterellaceae</taxon>
        <taxon>Emticicia</taxon>
    </lineage>
</organism>
<dbReference type="PANTHER" id="PTHR48086">
    <property type="entry name" value="SODIUM/PROLINE SYMPORTER-RELATED"/>
    <property type="match status" value="1"/>
</dbReference>
<feature type="transmembrane region" description="Helical" evidence="14">
    <location>
        <begin position="35"/>
        <end position="59"/>
    </location>
</feature>
<evidence type="ECO:0000256" key="9">
    <source>
        <dbReference type="ARBA" id="ARBA00023065"/>
    </source>
</evidence>
<dbReference type="EMBL" id="CP002961">
    <property type="protein sequence ID" value="AFK03698.1"/>
    <property type="molecule type" value="Genomic_DNA"/>
</dbReference>
<feature type="transmembrane region" description="Helical" evidence="14">
    <location>
        <begin position="148"/>
        <end position="170"/>
    </location>
</feature>
<dbReference type="InterPro" id="IPR050277">
    <property type="entry name" value="Sodium:Solute_Symporter"/>
</dbReference>
<evidence type="ECO:0000256" key="3">
    <source>
        <dbReference type="ARBA" id="ARBA00022448"/>
    </source>
</evidence>
<protein>
    <submittedName>
        <fullName evidence="15">Na+/solute symporter</fullName>
    </submittedName>
</protein>
<feature type="transmembrane region" description="Helical" evidence="14">
    <location>
        <begin position="373"/>
        <end position="394"/>
    </location>
</feature>
<dbReference type="Proteomes" id="UP000002875">
    <property type="component" value="Chromosome"/>
</dbReference>
<evidence type="ECO:0000313" key="15">
    <source>
        <dbReference type="EMBL" id="AFK03698.1"/>
    </source>
</evidence>
<evidence type="ECO:0000256" key="6">
    <source>
        <dbReference type="ARBA" id="ARBA00022847"/>
    </source>
</evidence>
<keyword evidence="11" id="KW-0739">Sodium transport</keyword>
<keyword evidence="10 14" id="KW-0472">Membrane</keyword>
<feature type="transmembrane region" description="Helical" evidence="14">
    <location>
        <begin position="470"/>
        <end position="490"/>
    </location>
</feature>
<reference evidence="15 16" key="1">
    <citation type="submission" date="2011-07" db="EMBL/GenBank/DDBJ databases">
        <title>The complete genome of chromosome of Emticicia oligotrophica DSM 17448.</title>
        <authorList>
            <consortium name="US DOE Joint Genome Institute (JGI-PGF)"/>
            <person name="Lucas S."/>
            <person name="Han J."/>
            <person name="Lapidus A."/>
            <person name="Bruce D."/>
            <person name="Goodwin L."/>
            <person name="Pitluck S."/>
            <person name="Peters L."/>
            <person name="Kyrpides N."/>
            <person name="Mavromatis K."/>
            <person name="Ivanova N."/>
            <person name="Ovchinnikova G."/>
            <person name="Teshima H."/>
            <person name="Detter J.C."/>
            <person name="Tapia R."/>
            <person name="Han C."/>
            <person name="Land M."/>
            <person name="Hauser L."/>
            <person name="Markowitz V."/>
            <person name="Cheng J.-F."/>
            <person name="Hugenholtz P."/>
            <person name="Woyke T."/>
            <person name="Wu D."/>
            <person name="Tindall B."/>
            <person name="Pomrenke H."/>
            <person name="Brambilla E."/>
            <person name="Klenk H.-P."/>
            <person name="Eisen J.A."/>
        </authorList>
    </citation>
    <scope>NUCLEOTIDE SEQUENCE [LARGE SCALE GENOMIC DNA]</scope>
    <source>
        <strain evidence="15 16">DSM 17448</strain>
    </source>
</reference>
<evidence type="ECO:0000256" key="10">
    <source>
        <dbReference type="ARBA" id="ARBA00023136"/>
    </source>
</evidence>
<feature type="transmembrane region" description="Helical" evidence="14">
    <location>
        <begin position="119"/>
        <end position="142"/>
    </location>
</feature>
<evidence type="ECO:0000256" key="7">
    <source>
        <dbReference type="ARBA" id="ARBA00022989"/>
    </source>
</evidence>
<dbReference type="PROSITE" id="PS50283">
    <property type="entry name" value="NA_SOLUT_SYMP_3"/>
    <property type="match status" value="1"/>
</dbReference>